<dbReference type="EMBL" id="JARVCO010000010">
    <property type="protein sequence ID" value="MDZ8119256.1"/>
    <property type="molecule type" value="Genomic_DNA"/>
</dbReference>
<evidence type="ECO:0000313" key="3">
    <source>
        <dbReference type="Proteomes" id="UP001290861"/>
    </source>
</evidence>
<gene>
    <name evidence="2" type="ORF">P9H32_11535</name>
</gene>
<evidence type="ECO:0008006" key="4">
    <source>
        <dbReference type="Google" id="ProtNLM"/>
    </source>
</evidence>
<evidence type="ECO:0000256" key="1">
    <source>
        <dbReference type="SAM" id="SignalP"/>
    </source>
</evidence>
<feature type="chain" id="PRO_5046119012" description="Neuromedin U" evidence="1">
    <location>
        <begin position="20"/>
        <end position="267"/>
    </location>
</feature>
<comment type="caution">
    <text evidence="2">The sequence shown here is derived from an EMBL/GenBank/DDBJ whole genome shotgun (WGS) entry which is preliminary data.</text>
</comment>
<protein>
    <recommendedName>
        <fullName evidence="4">Neuromedin U</fullName>
    </recommendedName>
</protein>
<organism evidence="2 3">
    <name type="scientific">Pontiella agarivorans</name>
    <dbReference type="NCBI Taxonomy" id="3038953"/>
    <lineage>
        <taxon>Bacteria</taxon>
        <taxon>Pseudomonadati</taxon>
        <taxon>Kiritimatiellota</taxon>
        <taxon>Kiritimatiellia</taxon>
        <taxon>Kiritimatiellales</taxon>
        <taxon>Pontiellaceae</taxon>
        <taxon>Pontiella</taxon>
    </lineage>
</organism>
<dbReference type="Proteomes" id="UP001290861">
    <property type="component" value="Unassembled WGS sequence"/>
</dbReference>
<accession>A0ABU5MYH1</accession>
<keyword evidence="3" id="KW-1185">Reference proteome</keyword>
<proteinExistence type="predicted"/>
<sequence length="267" mass="29494">MIKRMTSIMAACCALTCAADELTHWAKQAQNPLADLIRIPAETRLDFGYGHKGAVNWTTALTPSMVSRISTDWNLVNRLNIPFKYQPGRTPGEKDSFGLGDILYESLYTPFGSRKISLGAGPAFQIPSGTDPQLGTRKWSAGLAAAVNAETGPLVFGLRANQLWSFAGDNHRPDVNQTRVEYWFYANLGNGWWIGTSPVNTINWEASSDKRWTVPIGGGFGKIIDGRLPLNLKLEAYSFAEIPDDLSDGSLFFTIEYLIPENALFKR</sequence>
<reference evidence="2 3" key="1">
    <citation type="journal article" date="2024" name="Appl. Environ. Microbiol.">
        <title>Pontiella agarivorans sp. nov., a novel marine anaerobic bacterium capable of degrading macroalgal polysaccharides and fixing nitrogen.</title>
        <authorList>
            <person name="Liu N."/>
            <person name="Kivenson V."/>
            <person name="Peng X."/>
            <person name="Cui Z."/>
            <person name="Lankiewicz T.S."/>
            <person name="Gosselin K.M."/>
            <person name="English C.J."/>
            <person name="Blair E.M."/>
            <person name="O'Malley M.A."/>
            <person name="Valentine D.L."/>
        </authorList>
    </citation>
    <scope>NUCLEOTIDE SEQUENCE [LARGE SCALE GENOMIC DNA]</scope>
    <source>
        <strain evidence="2 3">NLcol2</strain>
    </source>
</reference>
<evidence type="ECO:0000313" key="2">
    <source>
        <dbReference type="EMBL" id="MDZ8119256.1"/>
    </source>
</evidence>
<feature type="signal peptide" evidence="1">
    <location>
        <begin position="1"/>
        <end position="19"/>
    </location>
</feature>
<name>A0ABU5MYH1_9BACT</name>
<keyword evidence="1" id="KW-0732">Signal</keyword>